<dbReference type="Pfam" id="PF01654">
    <property type="entry name" value="Cyt_bd_oxida_I"/>
    <property type="match status" value="1"/>
</dbReference>
<proteinExistence type="inferred from homology"/>
<dbReference type="GO" id="GO:0020037">
    <property type="term" value="F:heme binding"/>
    <property type="evidence" value="ECO:0007669"/>
    <property type="project" value="TreeGrafter"/>
</dbReference>
<evidence type="ECO:0000256" key="8">
    <source>
        <dbReference type="ARBA" id="ARBA00022723"/>
    </source>
</evidence>
<evidence type="ECO:0000313" key="14">
    <source>
        <dbReference type="Proteomes" id="UP000249891"/>
    </source>
</evidence>
<keyword evidence="6" id="KW-0349">Heme</keyword>
<keyword evidence="8" id="KW-0479">Metal-binding</keyword>
<keyword evidence="11" id="KW-0408">Iron</keyword>
<name>A0A2X1ICY9_CAPOC</name>
<comment type="subcellular location">
    <subcellularLocation>
        <location evidence="1">Cell inner membrane</location>
        <topology evidence="1">Multi-pass membrane protein</topology>
    </subcellularLocation>
</comment>
<keyword evidence="5" id="KW-0997">Cell inner membrane</keyword>
<protein>
    <submittedName>
        <fullName evidence="13">Cytochrome bd-II oxidase subunit 1</fullName>
        <ecNumber evidence="13">1.10.3.-</ecNumber>
    </submittedName>
</protein>
<evidence type="ECO:0000256" key="4">
    <source>
        <dbReference type="ARBA" id="ARBA00022475"/>
    </source>
</evidence>
<evidence type="ECO:0000256" key="7">
    <source>
        <dbReference type="ARBA" id="ARBA00022692"/>
    </source>
</evidence>
<keyword evidence="4" id="KW-1003">Cell membrane</keyword>
<dbReference type="PANTHER" id="PTHR30365">
    <property type="entry name" value="CYTOCHROME D UBIQUINOL OXIDASE"/>
    <property type="match status" value="1"/>
</dbReference>
<evidence type="ECO:0000256" key="1">
    <source>
        <dbReference type="ARBA" id="ARBA00004429"/>
    </source>
</evidence>
<organism evidence="13 14">
    <name type="scientific">Capnocytophaga ochracea</name>
    <dbReference type="NCBI Taxonomy" id="1018"/>
    <lineage>
        <taxon>Bacteria</taxon>
        <taxon>Pseudomonadati</taxon>
        <taxon>Bacteroidota</taxon>
        <taxon>Flavobacteriia</taxon>
        <taxon>Flavobacteriales</taxon>
        <taxon>Flavobacteriaceae</taxon>
        <taxon>Capnocytophaga</taxon>
    </lineage>
</organism>
<evidence type="ECO:0000256" key="9">
    <source>
        <dbReference type="ARBA" id="ARBA00022982"/>
    </source>
</evidence>
<dbReference type="AlphaFoldDB" id="A0A2X1ICY9"/>
<evidence type="ECO:0000256" key="2">
    <source>
        <dbReference type="ARBA" id="ARBA00009819"/>
    </source>
</evidence>
<evidence type="ECO:0000256" key="10">
    <source>
        <dbReference type="ARBA" id="ARBA00022989"/>
    </source>
</evidence>
<dbReference type="GO" id="GO:0046872">
    <property type="term" value="F:metal ion binding"/>
    <property type="evidence" value="ECO:0007669"/>
    <property type="project" value="UniProtKB-KW"/>
</dbReference>
<dbReference type="GO" id="GO:0019646">
    <property type="term" value="P:aerobic electron transport chain"/>
    <property type="evidence" value="ECO:0007669"/>
    <property type="project" value="InterPro"/>
</dbReference>
<reference evidence="13 14" key="1">
    <citation type="submission" date="2018-06" db="EMBL/GenBank/DDBJ databases">
        <authorList>
            <consortium name="Pathogen Informatics"/>
            <person name="Doyle S."/>
        </authorList>
    </citation>
    <scope>NUCLEOTIDE SEQUENCE [LARGE SCALE GENOMIC DNA]</scope>
    <source>
        <strain evidence="13 14">NCTC11546</strain>
    </source>
</reference>
<dbReference type="GO" id="GO:0005886">
    <property type="term" value="C:plasma membrane"/>
    <property type="evidence" value="ECO:0007669"/>
    <property type="project" value="UniProtKB-SubCell"/>
</dbReference>
<comment type="similarity">
    <text evidence="2">Belongs to the cytochrome ubiquinol oxidase subunit 1 family.</text>
</comment>
<keyword evidence="9" id="KW-0249">Electron transport</keyword>
<evidence type="ECO:0000256" key="3">
    <source>
        <dbReference type="ARBA" id="ARBA00022448"/>
    </source>
</evidence>
<accession>A0A2X1ICY9</accession>
<sequence>MCLLQLVSGHSSADGVAKNQPEKLAAMEGHFKTGPGDAYIIGWVDKKNEETHGLSIPKGLSYMVHFDADAPVTGLDQYSSRRPSRTSECCIPILSYNGSHWYVAHRTHSLCFFLLWRGKLYNKRWLLHIFVWSVHK</sequence>
<evidence type="ECO:0000256" key="11">
    <source>
        <dbReference type="ARBA" id="ARBA00023004"/>
    </source>
</evidence>
<dbReference type="EC" id="1.10.3.-" evidence="13"/>
<dbReference type="InterPro" id="IPR002585">
    <property type="entry name" value="Cyt-d_ubiquinol_oxidase_su_1"/>
</dbReference>
<dbReference type="EMBL" id="UARG01000015">
    <property type="protein sequence ID" value="SPV25527.1"/>
    <property type="molecule type" value="Genomic_DNA"/>
</dbReference>
<keyword evidence="10" id="KW-1133">Transmembrane helix</keyword>
<keyword evidence="13" id="KW-0560">Oxidoreductase</keyword>
<evidence type="ECO:0000256" key="12">
    <source>
        <dbReference type="ARBA" id="ARBA00023136"/>
    </source>
</evidence>
<keyword evidence="7" id="KW-0812">Transmembrane</keyword>
<dbReference type="PANTHER" id="PTHR30365:SF0">
    <property type="entry name" value="CYTOCHROME BD-I UBIQUINOL OXIDASE SUBUNIT 1"/>
    <property type="match status" value="1"/>
</dbReference>
<dbReference type="GO" id="GO:0016682">
    <property type="term" value="F:oxidoreductase activity, acting on diphenols and related substances as donors, oxygen as acceptor"/>
    <property type="evidence" value="ECO:0007669"/>
    <property type="project" value="TreeGrafter"/>
</dbReference>
<dbReference type="GO" id="GO:0070069">
    <property type="term" value="C:cytochrome complex"/>
    <property type="evidence" value="ECO:0007669"/>
    <property type="project" value="InterPro"/>
</dbReference>
<keyword evidence="12" id="KW-0472">Membrane</keyword>
<dbReference type="Proteomes" id="UP000249891">
    <property type="component" value="Unassembled WGS sequence"/>
</dbReference>
<evidence type="ECO:0000256" key="5">
    <source>
        <dbReference type="ARBA" id="ARBA00022519"/>
    </source>
</evidence>
<keyword evidence="3" id="KW-0813">Transport</keyword>
<evidence type="ECO:0000256" key="6">
    <source>
        <dbReference type="ARBA" id="ARBA00022617"/>
    </source>
</evidence>
<evidence type="ECO:0000313" key="13">
    <source>
        <dbReference type="EMBL" id="SPV25527.1"/>
    </source>
</evidence>
<gene>
    <name evidence="13" type="primary">appC_1</name>
    <name evidence="13" type="ORF">NCTC11546_00119</name>
</gene>
<dbReference type="GO" id="GO:0009055">
    <property type="term" value="F:electron transfer activity"/>
    <property type="evidence" value="ECO:0007669"/>
    <property type="project" value="InterPro"/>
</dbReference>